<protein>
    <recommendedName>
        <fullName evidence="4">Glycosyltransferase</fullName>
    </recommendedName>
</protein>
<dbReference type="EMBL" id="FNHW01000001">
    <property type="protein sequence ID" value="SDM53996.1"/>
    <property type="molecule type" value="Genomic_DNA"/>
</dbReference>
<feature type="signal peptide" evidence="1">
    <location>
        <begin position="1"/>
        <end position="26"/>
    </location>
</feature>
<reference evidence="3" key="1">
    <citation type="submission" date="2016-10" db="EMBL/GenBank/DDBJ databases">
        <authorList>
            <person name="Varghese N."/>
            <person name="Submissions S."/>
        </authorList>
    </citation>
    <scope>NUCLEOTIDE SEQUENCE [LARGE SCALE GENOMIC DNA]</scope>
    <source>
        <strain evidence="3">CGMCC 1.6854</strain>
    </source>
</reference>
<evidence type="ECO:0008006" key="4">
    <source>
        <dbReference type="Google" id="ProtNLM"/>
    </source>
</evidence>
<proteinExistence type="predicted"/>
<gene>
    <name evidence="2" type="ORF">SAMN04488137_0647</name>
</gene>
<feature type="chain" id="PRO_5011621209" description="Glycosyltransferase" evidence="1">
    <location>
        <begin position="27"/>
        <end position="215"/>
    </location>
</feature>
<organism evidence="2 3">
    <name type="scientific">Fictibacillus solisalsi</name>
    <dbReference type="NCBI Taxonomy" id="459525"/>
    <lineage>
        <taxon>Bacteria</taxon>
        <taxon>Bacillati</taxon>
        <taxon>Bacillota</taxon>
        <taxon>Bacilli</taxon>
        <taxon>Bacillales</taxon>
        <taxon>Fictibacillaceae</taxon>
        <taxon>Fictibacillus</taxon>
    </lineage>
</organism>
<name>A0A1G9U242_9BACL</name>
<keyword evidence="3" id="KW-1185">Reference proteome</keyword>
<evidence type="ECO:0000256" key="1">
    <source>
        <dbReference type="SAM" id="SignalP"/>
    </source>
</evidence>
<dbReference type="STRING" id="459525.SAMN04488137_0647"/>
<evidence type="ECO:0000313" key="3">
    <source>
        <dbReference type="Proteomes" id="UP000199544"/>
    </source>
</evidence>
<dbReference type="RefSeq" id="WP_090232501.1">
    <property type="nucleotide sequence ID" value="NZ_FNHW01000001.1"/>
</dbReference>
<sequence>MKKPFIQPLVPLLAALLFFSPIQAQAKAPERIQQECLSPKHVKLQGDMRKLWIDHITWTRSYIVSALAGLKDQDLVLKRLLQNQKDLGNAIKPYYGERAGNKLASLLTDHILIAGKLVDAVKSGNQANAKKYNTEWYKNADDIARFLSSANPNWTESGLKELLYTHLKFVTDQVITRHQQNWEGDIKAYDLGEDHIIKMADTITEGIVKQFPNQF</sequence>
<dbReference type="AlphaFoldDB" id="A0A1G9U242"/>
<keyword evidence="1" id="KW-0732">Signal</keyword>
<dbReference type="Proteomes" id="UP000199544">
    <property type="component" value="Unassembled WGS sequence"/>
</dbReference>
<dbReference type="OrthoDB" id="2603324at2"/>
<accession>A0A1G9U242</accession>
<evidence type="ECO:0000313" key="2">
    <source>
        <dbReference type="EMBL" id="SDM53996.1"/>
    </source>
</evidence>